<dbReference type="Proteomes" id="UP001324287">
    <property type="component" value="Chromosome"/>
</dbReference>
<dbReference type="EMBL" id="CP141261">
    <property type="protein sequence ID" value="WRL67370.1"/>
    <property type="molecule type" value="Genomic_DNA"/>
</dbReference>
<keyword evidence="2" id="KW-1185">Reference proteome</keyword>
<evidence type="ECO:0000313" key="2">
    <source>
        <dbReference type="Proteomes" id="UP001324287"/>
    </source>
</evidence>
<evidence type="ECO:0000313" key="1">
    <source>
        <dbReference type="EMBL" id="WRL67370.1"/>
    </source>
</evidence>
<organism evidence="1 2">
    <name type="scientific">Blastococcus brunescens</name>
    <dbReference type="NCBI Taxonomy" id="1564165"/>
    <lineage>
        <taxon>Bacteria</taxon>
        <taxon>Bacillati</taxon>
        <taxon>Actinomycetota</taxon>
        <taxon>Actinomycetes</taxon>
        <taxon>Geodermatophilales</taxon>
        <taxon>Geodermatophilaceae</taxon>
        <taxon>Blastococcus</taxon>
    </lineage>
</organism>
<dbReference type="SUPFAM" id="SSF50800">
    <property type="entry name" value="PK beta-barrel domain-like"/>
    <property type="match status" value="1"/>
</dbReference>
<evidence type="ECO:0008006" key="3">
    <source>
        <dbReference type="Google" id="ProtNLM"/>
    </source>
</evidence>
<protein>
    <recommendedName>
        <fullName evidence="3">MOSC domain-containing protein</fullName>
    </recommendedName>
</protein>
<dbReference type="RefSeq" id="WP_324278677.1">
    <property type="nucleotide sequence ID" value="NZ_CP141261.1"/>
</dbReference>
<proteinExistence type="predicted"/>
<reference evidence="1 2" key="1">
    <citation type="submission" date="2023-12" db="EMBL/GenBank/DDBJ databases">
        <title>Blastococcus brunescens sp. nov., an actonobacterium isolated from sandstone collected in sahara desert.</title>
        <authorList>
            <person name="Gtari M."/>
            <person name="Ghodhbane F."/>
        </authorList>
    </citation>
    <scope>NUCLEOTIDE SEQUENCE [LARGE SCALE GENOMIC DNA]</scope>
    <source>
        <strain evidence="1 2">BMG 8361</strain>
    </source>
</reference>
<gene>
    <name evidence="1" type="ORF">U6N30_12145</name>
</gene>
<sequence>MSRQAVDRAAGGDVPAGCSADDPRANLLLGLDGDVDGDERTWVGRDVRVGAAVLRLTRTPKHCLGVYADVVTPGVVRSGDAVVLL</sequence>
<name>A0ABZ1B997_9ACTN</name>
<accession>A0ABZ1B997</accession>
<dbReference type="InterPro" id="IPR011037">
    <property type="entry name" value="Pyrv_Knase-like_insert_dom_sf"/>
</dbReference>